<dbReference type="EMBL" id="GBHO01023424">
    <property type="protein sequence ID" value="JAG20180.1"/>
    <property type="molecule type" value="Transcribed_RNA"/>
</dbReference>
<dbReference type="EMBL" id="GDHC01001301">
    <property type="protein sequence ID" value="JAQ17328.1"/>
    <property type="molecule type" value="Transcribed_RNA"/>
</dbReference>
<evidence type="ECO:0000313" key="1">
    <source>
        <dbReference type="EMBL" id="JAG20180.1"/>
    </source>
</evidence>
<gene>
    <name evidence="1" type="primary">ACHE_2</name>
    <name evidence="1" type="ORF">CM83_99423</name>
    <name evidence="2" type="ORF">g.8621</name>
</gene>
<accession>A0A0A9XSX0</accession>
<evidence type="ECO:0000313" key="2">
    <source>
        <dbReference type="EMBL" id="JAQ17328.1"/>
    </source>
</evidence>
<dbReference type="AlphaFoldDB" id="A0A0A9XSX0"/>
<protein>
    <submittedName>
        <fullName evidence="1">Acetylcholinesterase</fullName>
    </submittedName>
</protein>
<reference evidence="1" key="1">
    <citation type="journal article" date="2014" name="PLoS ONE">
        <title>Transcriptome-Based Identification of ABC Transporters in the Western Tarnished Plant Bug Lygus hesperus.</title>
        <authorList>
            <person name="Hull J.J."/>
            <person name="Chaney K."/>
            <person name="Geib S.M."/>
            <person name="Fabrick J.A."/>
            <person name="Brent C.S."/>
            <person name="Walsh D."/>
            <person name="Lavine L.C."/>
        </authorList>
    </citation>
    <scope>NUCLEOTIDE SEQUENCE</scope>
</reference>
<reference evidence="1" key="2">
    <citation type="submission" date="2014-07" db="EMBL/GenBank/DDBJ databases">
        <authorList>
            <person name="Hull J."/>
        </authorList>
    </citation>
    <scope>NUCLEOTIDE SEQUENCE</scope>
</reference>
<proteinExistence type="predicted"/>
<name>A0A0A9XSX0_LYGHE</name>
<reference evidence="2" key="3">
    <citation type="journal article" date="2016" name="Gigascience">
        <title>De novo construction of an expanded transcriptome assembly for the western tarnished plant bug, Lygus hesperus.</title>
        <authorList>
            <person name="Tassone E.E."/>
            <person name="Geib S.M."/>
            <person name="Hall B."/>
            <person name="Fabrick J.A."/>
            <person name="Brent C.S."/>
            <person name="Hull J.J."/>
        </authorList>
    </citation>
    <scope>NUCLEOTIDE SEQUENCE</scope>
</reference>
<organism evidence="1">
    <name type="scientific">Lygus hesperus</name>
    <name type="common">Western plant bug</name>
    <dbReference type="NCBI Taxonomy" id="30085"/>
    <lineage>
        <taxon>Eukaryota</taxon>
        <taxon>Metazoa</taxon>
        <taxon>Ecdysozoa</taxon>
        <taxon>Arthropoda</taxon>
        <taxon>Hexapoda</taxon>
        <taxon>Insecta</taxon>
        <taxon>Pterygota</taxon>
        <taxon>Neoptera</taxon>
        <taxon>Paraneoptera</taxon>
        <taxon>Hemiptera</taxon>
        <taxon>Heteroptera</taxon>
        <taxon>Panheteroptera</taxon>
        <taxon>Cimicomorpha</taxon>
        <taxon>Miridae</taxon>
        <taxon>Mirini</taxon>
        <taxon>Lygus</taxon>
    </lineage>
</organism>
<sequence>MYLLAIAAMPPPLAPLRLDPPSPLPAPSHPSFLCQTSPLHSAVCTGATTAVGTTSQVFLDVATLSTATTARRFPSVLLDPHCLPAVRGPSPVSKIPMLAAVSTIDALSMRLRCPDSALLCPTVILFPHFAQSTVVVPSICSL</sequence>